<dbReference type="EMBL" id="CP034160">
    <property type="protein sequence ID" value="AZI55156.1"/>
    <property type="molecule type" value="Genomic_DNA"/>
</dbReference>
<dbReference type="AlphaFoldDB" id="A0A3G8ZMN8"/>
<proteinExistence type="predicted"/>
<sequence>MFYKIIRKDDKIIYISKSDNMWGGLGDWYSSQDFYFNKDGILVGAIKKEDFFLEDTKCANQINYRAFYKNIDAPKLDEIEKILNENGKEISLDSPKCKGSKKQVLESINSVDKITFRSVEDFMKAEKIKYYTGSETLADNKEKECRLTHSNNLRFFGKEILQKFTFVEKYMDSIEINKKLNDDVYIVSEPSKKLIKIKREKLLKKQYKTIFDLYGIGQYTCISEMPILDNGAFIKLNRFYDETGQFFSFIEVDGVVNEKGEKIIVVSRFCLLKNDKYNYDSEIKKMGLVSRKYYKNETEINNDDFNLITKNSNIKSYTERFGKISENSFSDYEADMLKRNQKINKYATVGLQTLLNLIVK</sequence>
<evidence type="ECO:0000313" key="2">
    <source>
        <dbReference type="Proteomes" id="UP000272316"/>
    </source>
</evidence>
<accession>A0A3G8ZMN8</accession>
<dbReference type="RefSeq" id="WP_124986291.1">
    <property type="nucleotide sequence ID" value="NZ_CP034160.1"/>
</dbReference>
<protein>
    <submittedName>
        <fullName evidence="1">Uncharacterized protein</fullName>
    </submittedName>
</protein>
<dbReference type="KEGG" id="eva:EIB75_07835"/>
<dbReference type="Proteomes" id="UP000272316">
    <property type="component" value="Chromosome"/>
</dbReference>
<name>A0A3G8ZMN8_9FLAO</name>
<evidence type="ECO:0000313" key="1">
    <source>
        <dbReference type="EMBL" id="AZI55156.1"/>
    </source>
</evidence>
<reference evidence="2" key="1">
    <citation type="submission" date="2018-11" db="EMBL/GenBank/DDBJ databases">
        <title>Proposal to divide the Flavobacteriaceae and reorganize its genera based on Amino Acid Identity values calculated from whole genome sequences.</title>
        <authorList>
            <person name="Nicholson A.C."/>
            <person name="Gulvik C.A."/>
            <person name="Whitney A.M."/>
            <person name="Sheth M."/>
            <person name="Batra D."/>
            <person name="Pryor J."/>
            <person name="Bernardet J.-F."/>
            <person name="Hugo C."/>
            <person name="Kampfer P."/>
            <person name="Newman J.D."/>
            <person name="McQuiston J.R."/>
        </authorList>
    </citation>
    <scope>NUCLEOTIDE SEQUENCE [LARGE SCALE GENOMIC DNA]</scope>
    <source>
        <strain evidence="2">H6466</strain>
    </source>
</reference>
<organism evidence="1 2">
    <name type="scientific">Epilithonimonas vandammei</name>
    <dbReference type="NCBI Taxonomy" id="2487072"/>
    <lineage>
        <taxon>Bacteria</taxon>
        <taxon>Pseudomonadati</taxon>
        <taxon>Bacteroidota</taxon>
        <taxon>Flavobacteriia</taxon>
        <taxon>Flavobacteriales</taxon>
        <taxon>Weeksellaceae</taxon>
        <taxon>Chryseobacterium group</taxon>
        <taxon>Epilithonimonas</taxon>
    </lineage>
</organism>
<gene>
    <name evidence="1" type="ORF">EIB75_07835</name>
</gene>